<evidence type="ECO:0000256" key="2">
    <source>
        <dbReference type="ARBA" id="ARBA00007375"/>
    </source>
</evidence>
<gene>
    <name evidence="7" type="ORF">BLX24_24345</name>
</gene>
<comment type="subcellular location">
    <subcellularLocation>
        <location evidence="1">Membrane</location>
        <topology evidence="1">Multi-pass membrane protein</topology>
    </subcellularLocation>
</comment>
<keyword evidence="4 6" id="KW-1133">Transmembrane helix</keyword>
<evidence type="ECO:0000313" key="7">
    <source>
        <dbReference type="EMBL" id="OIN56600.1"/>
    </source>
</evidence>
<dbReference type="GO" id="GO:0016020">
    <property type="term" value="C:membrane"/>
    <property type="evidence" value="ECO:0007669"/>
    <property type="project" value="UniProtKB-SubCell"/>
</dbReference>
<evidence type="ECO:0008006" key="9">
    <source>
        <dbReference type="Google" id="ProtNLM"/>
    </source>
</evidence>
<protein>
    <recommendedName>
        <fullName evidence="9">Lysoplasmalogenase</fullName>
    </recommendedName>
</protein>
<name>A0A1S2VDW1_9BACT</name>
<feature type="transmembrane region" description="Helical" evidence="6">
    <location>
        <begin position="117"/>
        <end position="136"/>
    </location>
</feature>
<keyword evidence="5 6" id="KW-0472">Membrane</keyword>
<feature type="transmembrane region" description="Helical" evidence="6">
    <location>
        <begin position="178"/>
        <end position="197"/>
    </location>
</feature>
<accession>A0A1S2VDW1</accession>
<reference evidence="7 8" key="1">
    <citation type="submission" date="2016-10" db="EMBL/GenBank/DDBJ databases">
        <title>Arsenicibacter rosenii gen. nov., sp. nov., an efficient arsenic-methylating bacterium isolated from an arsenic-contaminated paddy soil.</title>
        <authorList>
            <person name="Huang K."/>
        </authorList>
    </citation>
    <scope>NUCLEOTIDE SEQUENCE [LARGE SCALE GENOMIC DNA]</scope>
    <source>
        <strain evidence="7 8">SM-1</strain>
    </source>
</reference>
<dbReference type="RefSeq" id="WP_071505830.1">
    <property type="nucleotide sequence ID" value="NZ_MORL01000021.1"/>
</dbReference>
<evidence type="ECO:0000256" key="5">
    <source>
        <dbReference type="ARBA" id="ARBA00023136"/>
    </source>
</evidence>
<comment type="caution">
    <text evidence="7">The sequence shown here is derived from an EMBL/GenBank/DDBJ whole genome shotgun (WGS) entry which is preliminary data.</text>
</comment>
<dbReference type="GO" id="GO:0016787">
    <property type="term" value="F:hydrolase activity"/>
    <property type="evidence" value="ECO:0007669"/>
    <property type="project" value="TreeGrafter"/>
</dbReference>
<feature type="transmembrane region" description="Helical" evidence="6">
    <location>
        <begin position="83"/>
        <end position="105"/>
    </location>
</feature>
<dbReference type="EMBL" id="MORL01000021">
    <property type="protein sequence ID" value="OIN56600.1"/>
    <property type="molecule type" value="Genomic_DNA"/>
</dbReference>
<feature type="transmembrane region" description="Helical" evidence="6">
    <location>
        <begin position="26"/>
        <end position="46"/>
    </location>
</feature>
<dbReference type="InterPro" id="IPR012506">
    <property type="entry name" value="TMEM86B-like"/>
</dbReference>
<dbReference type="PANTHER" id="PTHR31885:SF6">
    <property type="entry name" value="GH04784P"/>
    <property type="match status" value="1"/>
</dbReference>
<evidence type="ECO:0000313" key="8">
    <source>
        <dbReference type="Proteomes" id="UP000181790"/>
    </source>
</evidence>
<evidence type="ECO:0000256" key="3">
    <source>
        <dbReference type="ARBA" id="ARBA00022692"/>
    </source>
</evidence>
<evidence type="ECO:0000256" key="6">
    <source>
        <dbReference type="SAM" id="Phobius"/>
    </source>
</evidence>
<keyword evidence="8" id="KW-1185">Reference proteome</keyword>
<dbReference type="OrthoDB" id="5651790at2"/>
<dbReference type="Proteomes" id="UP000181790">
    <property type="component" value="Unassembled WGS sequence"/>
</dbReference>
<dbReference type="PANTHER" id="PTHR31885">
    <property type="entry name" value="GH04784P"/>
    <property type="match status" value="1"/>
</dbReference>
<organism evidence="7 8">
    <name type="scientific">Arsenicibacter rosenii</name>
    <dbReference type="NCBI Taxonomy" id="1750698"/>
    <lineage>
        <taxon>Bacteria</taxon>
        <taxon>Pseudomonadati</taxon>
        <taxon>Bacteroidota</taxon>
        <taxon>Cytophagia</taxon>
        <taxon>Cytophagales</taxon>
        <taxon>Spirosomataceae</taxon>
        <taxon>Arsenicibacter</taxon>
    </lineage>
</organism>
<proteinExistence type="inferred from homology"/>
<evidence type="ECO:0000256" key="4">
    <source>
        <dbReference type="ARBA" id="ARBA00022989"/>
    </source>
</evidence>
<evidence type="ECO:0000256" key="1">
    <source>
        <dbReference type="ARBA" id="ARBA00004141"/>
    </source>
</evidence>
<feature type="transmembrane region" description="Helical" evidence="6">
    <location>
        <begin position="58"/>
        <end position="77"/>
    </location>
</feature>
<keyword evidence="3 6" id="KW-0812">Transmembrane</keyword>
<dbReference type="AlphaFoldDB" id="A0A1S2VDW1"/>
<sequence length="247" mass="27914">MRSTNLLFPVFWAITGIEISGDLLDIAWMHFGFKPLIMISLMVFVWQHRPLLTMFASLRWLLAGMFFALGGDIFLMIPKRDLFVPGLASFLVMQLCYIIAFFRSVRENGHTITGLKWLSHALPFVIYSGAFVVYLRSVFDANSALQPLWMPVVLYVICISSMGVSASARLGAVLTGSFWRVSLGAVLFILSDTVIALNKFVFRVPLAPLLVMFTYAAAQYLIIIGMLREHQLTDERIQKRNDSLLTH</sequence>
<comment type="similarity">
    <text evidence="2">Belongs to the TMEM86 family.</text>
</comment>
<feature type="transmembrane region" description="Helical" evidence="6">
    <location>
        <begin position="209"/>
        <end position="227"/>
    </location>
</feature>
<feature type="transmembrane region" description="Helical" evidence="6">
    <location>
        <begin position="148"/>
        <end position="166"/>
    </location>
</feature>
<dbReference type="Pfam" id="PF07947">
    <property type="entry name" value="YhhN"/>
    <property type="match status" value="1"/>
</dbReference>